<name>A0AAU9LCI5_9ASTR</name>
<evidence type="ECO:0000259" key="5">
    <source>
        <dbReference type="PROSITE" id="PS50600"/>
    </source>
</evidence>
<keyword evidence="3" id="KW-0378">Hydrolase</keyword>
<evidence type="ECO:0000313" key="7">
    <source>
        <dbReference type="Proteomes" id="UP001157418"/>
    </source>
</evidence>
<evidence type="ECO:0000256" key="3">
    <source>
        <dbReference type="ARBA" id="ARBA00022801"/>
    </source>
</evidence>
<dbReference type="InterPro" id="IPR038765">
    <property type="entry name" value="Papain-like_cys_pep_sf"/>
</dbReference>
<organism evidence="6 7">
    <name type="scientific">Lactuca virosa</name>
    <dbReference type="NCBI Taxonomy" id="75947"/>
    <lineage>
        <taxon>Eukaryota</taxon>
        <taxon>Viridiplantae</taxon>
        <taxon>Streptophyta</taxon>
        <taxon>Embryophyta</taxon>
        <taxon>Tracheophyta</taxon>
        <taxon>Spermatophyta</taxon>
        <taxon>Magnoliopsida</taxon>
        <taxon>eudicotyledons</taxon>
        <taxon>Gunneridae</taxon>
        <taxon>Pentapetalae</taxon>
        <taxon>asterids</taxon>
        <taxon>campanulids</taxon>
        <taxon>Asterales</taxon>
        <taxon>Asteraceae</taxon>
        <taxon>Cichorioideae</taxon>
        <taxon>Cichorieae</taxon>
        <taxon>Lactucinae</taxon>
        <taxon>Lactuca</taxon>
    </lineage>
</organism>
<keyword evidence="7" id="KW-1185">Reference proteome</keyword>
<dbReference type="PANTHER" id="PTHR33018:SF35">
    <property type="entry name" value="ULP1 PROTEASE FAMILY CATALYTIC DOMAIN, PAPAIN-LIKE CYSTEINE PEPTIDASE SUPERFAMILY"/>
    <property type="match status" value="1"/>
</dbReference>
<evidence type="ECO:0000256" key="1">
    <source>
        <dbReference type="ARBA" id="ARBA00005234"/>
    </source>
</evidence>
<dbReference type="Gene3D" id="3.40.395.10">
    <property type="entry name" value="Adenoviral Proteinase, Chain A"/>
    <property type="match status" value="1"/>
</dbReference>
<feature type="domain" description="Ubiquitin-like protease family profile" evidence="5">
    <location>
        <begin position="167"/>
        <end position="318"/>
    </location>
</feature>
<feature type="compositionally biased region" description="Polar residues" evidence="4">
    <location>
        <begin position="1"/>
        <end position="23"/>
    </location>
</feature>
<dbReference type="Pfam" id="PF02902">
    <property type="entry name" value="Peptidase_C48"/>
    <property type="match status" value="1"/>
</dbReference>
<dbReference type="GO" id="GO:0008234">
    <property type="term" value="F:cysteine-type peptidase activity"/>
    <property type="evidence" value="ECO:0007669"/>
    <property type="project" value="InterPro"/>
</dbReference>
<reference evidence="6 7" key="1">
    <citation type="submission" date="2022-01" db="EMBL/GenBank/DDBJ databases">
        <authorList>
            <person name="Xiong W."/>
            <person name="Schranz E."/>
        </authorList>
    </citation>
    <scope>NUCLEOTIDE SEQUENCE [LARGE SCALE GENOMIC DNA]</scope>
</reference>
<protein>
    <recommendedName>
        <fullName evidence="5">Ubiquitin-like protease family profile domain-containing protein</fullName>
    </recommendedName>
</protein>
<dbReference type="SUPFAM" id="SSF54001">
    <property type="entry name" value="Cysteine proteinases"/>
    <property type="match status" value="1"/>
</dbReference>
<dbReference type="GO" id="GO:0006508">
    <property type="term" value="P:proteolysis"/>
    <property type="evidence" value="ECO:0007669"/>
    <property type="project" value="UniProtKB-KW"/>
</dbReference>
<comment type="similarity">
    <text evidence="1">Belongs to the peptidase C48 family.</text>
</comment>
<evidence type="ECO:0000256" key="2">
    <source>
        <dbReference type="ARBA" id="ARBA00022670"/>
    </source>
</evidence>
<gene>
    <name evidence="6" type="ORF">LVIROSA_LOCUS106</name>
</gene>
<accession>A0AAU9LCI5</accession>
<evidence type="ECO:0000256" key="4">
    <source>
        <dbReference type="SAM" id="MobiDB-lite"/>
    </source>
</evidence>
<dbReference type="EMBL" id="CAKMRJ010000001">
    <property type="protein sequence ID" value="CAH1412057.1"/>
    <property type="molecule type" value="Genomic_DNA"/>
</dbReference>
<evidence type="ECO:0000313" key="6">
    <source>
        <dbReference type="EMBL" id="CAH1412057.1"/>
    </source>
</evidence>
<dbReference type="PROSITE" id="PS50600">
    <property type="entry name" value="ULP_PROTEASE"/>
    <property type="match status" value="1"/>
</dbReference>
<dbReference type="Proteomes" id="UP001157418">
    <property type="component" value="Unassembled WGS sequence"/>
</dbReference>
<dbReference type="AlphaFoldDB" id="A0AAU9LCI5"/>
<dbReference type="PANTHER" id="PTHR33018">
    <property type="entry name" value="OS10G0338966 PROTEIN-RELATED"/>
    <property type="match status" value="1"/>
</dbReference>
<dbReference type="InterPro" id="IPR003653">
    <property type="entry name" value="Peptidase_C48_C"/>
</dbReference>
<comment type="caution">
    <text evidence="6">The sequence shown here is derived from an EMBL/GenBank/DDBJ whole genome shotgun (WGS) entry which is preliminary data.</text>
</comment>
<keyword evidence="2" id="KW-0645">Protease</keyword>
<feature type="region of interest" description="Disordered" evidence="4">
    <location>
        <begin position="1"/>
        <end position="52"/>
    </location>
</feature>
<proteinExistence type="inferred from homology"/>
<sequence length="446" mass="51100">MSSKPLFSSLPSTGRATTRSMTRNQNHNDNDDDDASSSSKKRKRFKTCDNGGGEHWSDLNHHMLCIVMMQPLVQKHISYHQMDPNETFQGGLVDMLSANPQQIDINASDELEASTFVDPDVELAMTKIEKKSFKIQPYVFRILELFGDRHGIDIFSPQGMYPGIVKLGIPLTEVLQLFLRGWLDVSILHWFAIHFFRSPNSKCAFFDPDCIKELDCRLKETAVIEHIKEICSFHVNKTYFLAPYLQSEHWVLFILCPNSGSAYILDSLNGEKTKDNYLLPSIIDKIFPNTFKWIMGKCNKQRKNWECGYMVIKHMREFVETIQHNFEDTIWRNKKIVAANELENTVLKIIPHLVNELNSNVFGTESVCKKYGTNHGTRKMEKMIELEFGSTSLIIKLWFQNRSIKKFFQASRAKQASSGICHPAAGVVFAGLQQCEVLVFKGKELA</sequence>